<feature type="transmembrane region" description="Helical" evidence="7">
    <location>
        <begin position="90"/>
        <end position="113"/>
    </location>
</feature>
<evidence type="ECO:0000256" key="6">
    <source>
        <dbReference type="RuleBase" id="RU000477"/>
    </source>
</evidence>
<sequence>MTEDGPALPTLSRALGAEALGTFALVFFGPGAAVVQAQTGALGQLGVALVFGLVVTVVIAAFAPISGAHINPAATLALWLAGRFPAARALPYLGAQLLGAALAGGLLLVLFGIRGNLGVTVPSGSVAQAFVLETVMTFFLLLVALRSGLPWVVGGVVALEAAMGGPITGASMNPARSFGPALASGIWTAHWLYWLAPLLGAALAAAANRWLSPAEPLATHPTAAQRFRPDSGPEAP</sequence>
<comment type="subcellular location">
    <subcellularLocation>
        <location evidence="1">Membrane</location>
        <topology evidence="1">Multi-pass membrane protein</topology>
    </subcellularLocation>
</comment>
<dbReference type="InterPro" id="IPR023271">
    <property type="entry name" value="Aquaporin-like"/>
</dbReference>
<keyword evidence="2 6" id="KW-0813">Transport</keyword>
<evidence type="ECO:0000256" key="7">
    <source>
        <dbReference type="SAM" id="Phobius"/>
    </source>
</evidence>
<gene>
    <name evidence="8" type="ORF">GCM10010841_02160</name>
</gene>
<accession>A0ABQ2GJC0</accession>
<protein>
    <recommendedName>
        <fullName evidence="10">Aquaporin</fullName>
    </recommendedName>
</protein>
<dbReference type="Gene3D" id="1.20.1080.10">
    <property type="entry name" value="Glycerol uptake facilitator protein"/>
    <property type="match status" value="1"/>
</dbReference>
<evidence type="ECO:0000256" key="1">
    <source>
        <dbReference type="ARBA" id="ARBA00004141"/>
    </source>
</evidence>
<comment type="similarity">
    <text evidence="6">Belongs to the MIP/aquaporin (TC 1.A.8) family.</text>
</comment>
<name>A0ABQ2GJC0_9DEIO</name>
<keyword evidence="9" id="KW-1185">Reference proteome</keyword>
<dbReference type="RefSeq" id="WP_188900430.1">
    <property type="nucleotide sequence ID" value="NZ_BMOM01000001.1"/>
</dbReference>
<feature type="transmembrane region" description="Helical" evidence="7">
    <location>
        <begin position="47"/>
        <end position="70"/>
    </location>
</feature>
<organism evidence="8 9">
    <name type="scientific">Deinococcus aerophilus</name>
    <dbReference type="NCBI Taxonomy" id="522488"/>
    <lineage>
        <taxon>Bacteria</taxon>
        <taxon>Thermotogati</taxon>
        <taxon>Deinococcota</taxon>
        <taxon>Deinococci</taxon>
        <taxon>Deinococcales</taxon>
        <taxon>Deinococcaceae</taxon>
        <taxon>Deinococcus</taxon>
    </lineage>
</organism>
<proteinExistence type="inferred from homology"/>
<dbReference type="EMBL" id="BMOM01000001">
    <property type="protein sequence ID" value="GGL97346.1"/>
    <property type="molecule type" value="Genomic_DNA"/>
</dbReference>
<evidence type="ECO:0000256" key="4">
    <source>
        <dbReference type="ARBA" id="ARBA00022989"/>
    </source>
</evidence>
<dbReference type="InterPro" id="IPR000425">
    <property type="entry name" value="MIP"/>
</dbReference>
<evidence type="ECO:0000313" key="9">
    <source>
        <dbReference type="Proteomes" id="UP000661918"/>
    </source>
</evidence>
<evidence type="ECO:0008006" key="10">
    <source>
        <dbReference type="Google" id="ProtNLM"/>
    </source>
</evidence>
<feature type="transmembrane region" description="Helical" evidence="7">
    <location>
        <begin position="125"/>
        <end position="145"/>
    </location>
</feature>
<evidence type="ECO:0000313" key="8">
    <source>
        <dbReference type="EMBL" id="GGL97346.1"/>
    </source>
</evidence>
<dbReference type="Proteomes" id="UP000661918">
    <property type="component" value="Unassembled WGS sequence"/>
</dbReference>
<evidence type="ECO:0000256" key="2">
    <source>
        <dbReference type="ARBA" id="ARBA00022448"/>
    </source>
</evidence>
<feature type="transmembrane region" description="Helical" evidence="7">
    <location>
        <begin position="151"/>
        <end position="170"/>
    </location>
</feature>
<feature type="transmembrane region" description="Helical" evidence="7">
    <location>
        <begin position="15"/>
        <end position="35"/>
    </location>
</feature>
<dbReference type="Pfam" id="PF00230">
    <property type="entry name" value="MIP"/>
    <property type="match status" value="1"/>
</dbReference>
<keyword evidence="3 6" id="KW-0812">Transmembrane</keyword>
<reference evidence="9" key="1">
    <citation type="journal article" date="2019" name="Int. J. Syst. Evol. Microbiol.">
        <title>The Global Catalogue of Microorganisms (GCM) 10K type strain sequencing project: providing services to taxonomists for standard genome sequencing and annotation.</title>
        <authorList>
            <consortium name="The Broad Institute Genomics Platform"/>
            <consortium name="The Broad Institute Genome Sequencing Center for Infectious Disease"/>
            <person name="Wu L."/>
            <person name="Ma J."/>
        </authorList>
    </citation>
    <scope>NUCLEOTIDE SEQUENCE [LARGE SCALE GENOMIC DNA]</scope>
    <source>
        <strain evidence="9">JCM 15443</strain>
    </source>
</reference>
<evidence type="ECO:0000256" key="5">
    <source>
        <dbReference type="ARBA" id="ARBA00023136"/>
    </source>
</evidence>
<dbReference type="InterPro" id="IPR034294">
    <property type="entry name" value="Aquaporin_transptr"/>
</dbReference>
<keyword evidence="5 7" id="KW-0472">Membrane</keyword>
<dbReference type="PANTHER" id="PTHR45724:SF13">
    <property type="entry name" value="AQUAPORIN NIP1-1-RELATED"/>
    <property type="match status" value="1"/>
</dbReference>
<keyword evidence="4 7" id="KW-1133">Transmembrane helix</keyword>
<dbReference type="PRINTS" id="PR00783">
    <property type="entry name" value="MINTRINSICP"/>
</dbReference>
<feature type="transmembrane region" description="Helical" evidence="7">
    <location>
        <begin position="191"/>
        <end position="211"/>
    </location>
</feature>
<dbReference type="PANTHER" id="PTHR45724">
    <property type="entry name" value="AQUAPORIN NIP2-1"/>
    <property type="match status" value="1"/>
</dbReference>
<evidence type="ECO:0000256" key="3">
    <source>
        <dbReference type="ARBA" id="ARBA00022692"/>
    </source>
</evidence>
<dbReference type="SUPFAM" id="SSF81338">
    <property type="entry name" value="Aquaporin-like"/>
    <property type="match status" value="1"/>
</dbReference>
<comment type="caution">
    <text evidence="8">The sequence shown here is derived from an EMBL/GenBank/DDBJ whole genome shotgun (WGS) entry which is preliminary data.</text>
</comment>